<dbReference type="HOGENOM" id="CLU_1765205_0_0_6"/>
<keyword evidence="2" id="KW-1185">Reference proteome</keyword>
<dbReference type="RefSeq" id="WP_015697205.1">
    <property type="nucleotide sequence ID" value="NC_016818.1"/>
</dbReference>
<reference evidence="1 2" key="1">
    <citation type="journal article" date="2012" name="J. Bacteriol.">
        <title>Complete Genome Sequence of Rahnella aquatilis CIP 78.65.</title>
        <authorList>
            <person name="Martinez R.J."/>
            <person name="Bruce D."/>
            <person name="Detter C."/>
            <person name="Goodwin L.A."/>
            <person name="Han J."/>
            <person name="Han C.S."/>
            <person name="Held B."/>
            <person name="Land M.L."/>
            <person name="Mikhailova N."/>
            <person name="Nolan M."/>
            <person name="Pennacchio L."/>
            <person name="Pitluck S."/>
            <person name="Tapia R."/>
            <person name="Woyke T."/>
            <person name="Sobecky P.A."/>
        </authorList>
    </citation>
    <scope>NUCLEOTIDE SEQUENCE [LARGE SCALE GENOMIC DNA]</scope>
    <source>
        <strain evidence="2">ATCC 33071 / DSM 4594 / JCM 1683 / NBRC 105701 / NCIMB 13365 / CIP 78.65</strain>
    </source>
</reference>
<name>H2IYM2_RAHAC</name>
<gene>
    <name evidence="1" type="ordered locus">Rahaq2_2172</name>
</gene>
<dbReference type="AlphaFoldDB" id="H2IYM2"/>
<dbReference type="STRING" id="745277.Rahaq2_2172"/>
<organism evidence="1 2">
    <name type="scientific">Rahnella aquatilis (strain ATCC 33071 / DSM 4594 / JCM 1683 / NBRC 105701 / NCIMB 13365 / CIP 78.65)</name>
    <dbReference type="NCBI Taxonomy" id="745277"/>
    <lineage>
        <taxon>Bacteria</taxon>
        <taxon>Pseudomonadati</taxon>
        <taxon>Pseudomonadota</taxon>
        <taxon>Gammaproteobacteria</taxon>
        <taxon>Enterobacterales</taxon>
        <taxon>Yersiniaceae</taxon>
        <taxon>Rahnella</taxon>
    </lineage>
</organism>
<dbReference type="EMBL" id="CP003244">
    <property type="protein sequence ID" value="AEX52033.1"/>
    <property type="molecule type" value="Genomic_DNA"/>
</dbReference>
<evidence type="ECO:0000313" key="2">
    <source>
        <dbReference type="Proteomes" id="UP000009010"/>
    </source>
</evidence>
<dbReference type="KEGG" id="raq:Rahaq2_2172"/>
<reference evidence="2" key="2">
    <citation type="submission" date="2012-01" db="EMBL/GenBank/DDBJ databases">
        <title>Complete sequence of chromosome of Rahnella aquatilis CIP 78.65.</title>
        <authorList>
            <person name="Lucas S."/>
            <person name="Han J."/>
            <person name="Lapidus A."/>
            <person name="Cheng J.-F."/>
            <person name="Goodwin L."/>
            <person name="Pitluck S."/>
            <person name="Peters L."/>
            <person name="Ovchinnikova G."/>
            <person name="Held B."/>
            <person name="Detter J.C."/>
            <person name="Han C."/>
            <person name="Tapia R."/>
            <person name="Land M."/>
            <person name="Hauser L."/>
            <person name="Kyrpides N."/>
            <person name="Ivanova N."/>
            <person name="Pagani I."/>
            <person name="Sobecky P."/>
            <person name="Martinez R."/>
            <person name="Woyke T."/>
        </authorList>
    </citation>
    <scope>NUCLEOTIDE SEQUENCE [LARGE SCALE GENOMIC DNA]</scope>
    <source>
        <strain evidence="2">ATCC 33071 / DSM 4594 / JCM 1683 / NBRC 105701 / NCIMB 13365 / CIP 78.65</strain>
    </source>
</reference>
<sequence length="147" mass="16936">MNKLNIILLNSAESKKAQAVEISIKNNGVLHALFTGIVDFQALIEWLKENEDAIRKADFPIVNLTQDSLAKKVHCFYESVDVDDDDLIDAMFDYRTSHCLRFACRGVDFPEIYIGKLGSKHEISLFTDNETWRYFFDVDDFFGKLKC</sequence>
<dbReference type="OrthoDB" id="6505770at2"/>
<evidence type="ECO:0000313" key="1">
    <source>
        <dbReference type="EMBL" id="AEX52033.1"/>
    </source>
</evidence>
<dbReference type="Proteomes" id="UP000009010">
    <property type="component" value="Chromosome"/>
</dbReference>
<dbReference type="eggNOG" id="ENOG5033P73">
    <property type="taxonomic scope" value="Bacteria"/>
</dbReference>
<proteinExistence type="predicted"/>
<accession>H2IYM2</accession>
<protein>
    <submittedName>
        <fullName evidence="1">Uncharacterized protein</fullName>
    </submittedName>
</protein>